<comment type="caution">
    <text evidence="3">The sequence shown here is derived from an EMBL/GenBank/DDBJ whole genome shotgun (WGS) entry which is preliminary data.</text>
</comment>
<accession>A0A090YL18</accession>
<dbReference type="Pfam" id="PF13142">
    <property type="entry name" value="DUF3960"/>
    <property type="match status" value="1"/>
</dbReference>
<reference evidence="3 5" key="1">
    <citation type="submission" date="2014-04" db="EMBL/GenBank/DDBJ databases">
        <authorList>
            <person name="Bishop-Lilly K.A."/>
            <person name="Broomall S.M."/>
            <person name="Chain P.S."/>
            <person name="Chertkov O."/>
            <person name="Coyne S.R."/>
            <person name="Daligault H.E."/>
            <person name="Davenport K.W."/>
            <person name="Erkkila T."/>
            <person name="Frey K.G."/>
            <person name="Gibbons H.S."/>
            <person name="Gu W."/>
            <person name="Jaissle J."/>
            <person name="Johnson S.L."/>
            <person name="Koroleva G.I."/>
            <person name="Ladner J.T."/>
            <person name="Lo C.-C."/>
            <person name="Minogue T.D."/>
            <person name="Munk C."/>
            <person name="Palacios G.F."/>
            <person name="Redden C.L."/>
            <person name="Rosenzweig C.N."/>
            <person name="Scholz M.B."/>
            <person name="Teshima H."/>
            <person name="Xu Y."/>
        </authorList>
    </citation>
    <scope>NUCLEOTIDE SEQUENCE [LARGE SCALE GENOMIC DNA]</scope>
    <source>
        <strain evidence="3 5">BHP</strain>
    </source>
</reference>
<protein>
    <submittedName>
        <fullName evidence="4">DUF3965 domain-containing protein</fullName>
    </submittedName>
</protein>
<gene>
    <name evidence="4" type="ORF">D0U04_06030</name>
    <name evidence="3" type="ORF">DJ93_3255</name>
</gene>
<dbReference type="Proteomes" id="UP000029389">
    <property type="component" value="Unassembled WGS sequence"/>
</dbReference>
<dbReference type="RefSeq" id="WP_042982005.1">
    <property type="nucleotide sequence ID" value="NZ_JMQC01000008.1"/>
</dbReference>
<dbReference type="InterPro" id="IPR025046">
    <property type="entry name" value="DUF3960"/>
</dbReference>
<dbReference type="InterPro" id="IPR025087">
    <property type="entry name" value="DUF3965"/>
</dbReference>
<dbReference type="Pfam" id="PF13112">
    <property type="entry name" value="DUF3965"/>
    <property type="match status" value="1"/>
</dbReference>
<keyword evidence="6" id="KW-1185">Reference proteome</keyword>
<evidence type="ECO:0000313" key="3">
    <source>
        <dbReference type="EMBL" id="KFM98577.1"/>
    </source>
</evidence>
<proteinExistence type="predicted"/>
<dbReference type="AlphaFoldDB" id="A0A090YL18"/>
<feature type="domain" description="DUF3965" evidence="1">
    <location>
        <begin position="91"/>
        <end position="381"/>
    </location>
</feature>
<dbReference type="Proteomes" id="UP000264294">
    <property type="component" value="Unassembled WGS sequence"/>
</dbReference>
<sequence>MRAVQGDPNWNLVTDTYVEPKSFADLFSLLIPCHPKGQGKERTILVWKEKEFYKEENLAPFILYGMNKVKDLPQFHKDEIPTLVRIIRLCQEMGWYKEAYTFMINQGLDEFVQTSMEYETWDFLTQAVAFNYLIIKYRVGELVDEDVQIWERVKFNEKCINDCSNLLSHKEVLEFTFFYICKQAKTLSKEQLNYEMMNLAIYCNTYVCDLYTFDLLRKYRKCTDYLSYYGPSQAVIACQRAVLSQISDRLDPLKTTHVDDYLYVMKEMMEHMTVGLMSRYGHFIGKLLSYVPFFEMIQVPQHAYYCEELMYVCKGIEYKEEVLKNYIFIQLHDCLPSFFRLFLKNKRYATIHDILFYWCDDEQRLGLEKKYNLSFIYEKYACG</sequence>
<dbReference type="EMBL" id="QVOD01000004">
    <property type="protein sequence ID" value="RFT68010.1"/>
    <property type="molecule type" value="Genomic_DNA"/>
</dbReference>
<feature type="domain" description="DUF3960" evidence="2">
    <location>
        <begin position="1"/>
        <end position="89"/>
    </location>
</feature>
<dbReference type="EMBL" id="JMQC01000008">
    <property type="protein sequence ID" value="KFM98577.1"/>
    <property type="molecule type" value="Genomic_DNA"/>
</dbReference>
<evidence type="ECO:0000313" key="5">
    <source>
        <dbReference type="Proteomes" id="UP000029389"/>
    </source>
</evidence>
<dbReference type="PATRIC" id="fig|1405.8.peg.3341"/>
<name>A0A090YL18_9BACI</name>
<evidence type="ECO:0000259" key="2">
    <source>
        <dbReference type="Pfam" id="PF13142"/>
    </source>
</evidence>
<organism evidence="3 5">
    <name type="scientific">Bacillus clarus</name>
    <dbReference type="NCBI Taxonomy" id="2338372"/>
    <lineage>
        <taxon>Bacteria</taxon>
        <taxon>Bacillati</taxon>
        <taxon>Bacillota</taxon>
        <taxon>Bacilli</taxon>
        <taxon>Bacillales</taxon>
        <taxon>Bacillaceae</taxon>
        <taxon>Bacillus</taxon>
        <taxon>Bacillus cereus group</taxon>
    </lineage>
</organism>
<reference evidence="4 6" key="2">
    <citation type="submission" date="2018-08" db="EMBL/GenBank/DDBJ databases">
        <title>Bacillus clarus sp. nov. strain PS00077A.</title>
        <authorList>
            <person name="Mendez Acevedo M."/>
            <person name="Carroll L."/>
            <person name="Mukherjee M."/>
            <person name="Wiedmann M."/>
            <person name="Kovac J."/>
        </authorList>
    </citation>
    <scope>NUCLEOTIDE SEQUENCE [LARGE SCALE GENOMIC DNA]</scope>
    <source>
        <strain evidence="4 6">PS00077A</strain>
    </source>
</reference>
<evidence type="ECO:0000259" key="1">
    <source>
        <dbReference type="Pfam" id="PF13112"/>
    </source>
</evidence>
<evidence type="ECO:0000313" key="4">
    <source>
        <dbReference type="EMBL" id="RFT68010.1"/>
    </source>
</evidence>
<evidence type="ECO:0000313" key="6">
    <source>
        <dbReference type="Proteomes" id="UP000264294"/>
    </source>
</evidence>